<dbReference type="PANTHER" id="PTHR10642:SF31">
    <property type="entry name" value="RIBONUCLEASE H1"/>
    <property type="match status" value="1"/>
</dbReference>
<dbReference type="SUPFAM" id="SSF55658">
    <property type="entry name" value="L9 N-domain-like"/>
    <property type="match status" value="1"/>
</dbReference>
<evidence type="ECO:0000256" key="5">
    <source>
        <dbReference type="ARBA" id="ARBA00022723"/>
    </source>
</evidence>
<dbReference type="Pfam" id="PF00075">
    <property type="entry name" value="RNase_H"/>
    <property type="match status" value="1"/>
</dbReference>
<evidence type="ECO:0000256" key="6">
    <source>
        <dbReference type="ARBA" id="ARBA00022759"/>
    </source>
</evidence>
<feature type="domain" description="RNase H type-1" evidence="11">
    <location>
        <begin position="133"/>
        <end position="279"/>
    </location>
</feature>
<dbReference type="Proteomes" id="UP001168990">
    <property type="component" value="Unassembled WGS sequence"/>
</dbReference>
<dbReference type="Gene3D" id="3.30.420.10">
    <property type="entry name" value="Ribonuclease H-like superfamily/Ribonuclease H"/>
    <property type="match status" value="1"/>
</dbReference>
<keyword evidence="4 9" id="KW-0540">Nuclease</keyword>
<evidence type="ECO:0000256" key="2">
    <source>
        <dbReference type="ARBA" id="ARBA00004065"/>
    </source>
</evidence>
<feature type="region of interest" description="Disordered" evidence="10">
    <location>
        <begin position="68"/>
        <end position="90"/>
    </location>
</feature>
<evidence type="ECO:0000256" key="8">
    <source>
        <dbReference type="ARBA" id="ARBA00022842"/>
    </source>
</evidence>
<evidence type="ECO:0000313" key="12">
    <source>
        <dbReference type="EMBL" id="KAK0160948.1"/>
    </source>
</evidence>
<dbReference type="InterPro" id="IPR036397">
    <property type="entry name" value="RNaseH_sf"/>
</dbReference>
<dbReference type="InterPro" id="IPR037056">
    <property type="entry name" value="RNase_H1_N_sf"/>
</dbReference>
<evidence type="ECO:0000256" key="9">
    <source>
        <dbReference type="PIRNR" id="PIRNR036852"/>
    </source>
</evidence>
<evidence type="ECO:0000256" key="7">
    <source>
        <dbReference type="ARBA" id="ARBA00022801"/>
    </source>
</evidence>
<gene>
    <name evidence="12" type="ORF">PV328_008298</name>
</gene>
<comment type="cofactor">
    <cofactor evidence="1 9">
        <name>Mg(2+)</name>
        <dbReference type="ChEBI" id="CHEBI:18420"/>
    </cofactor>
</comment>
<dbReference type="GO" id="GO:0043137">
    <property type="term" value="P:DNA replication, removal of RNA primer"/>
    <property type="evidence" value="ECO:0007669"/>
    <property type="project" value="TreeGrafter"/>
</dbReference>
<dbReference type="GO" id="GO:0004523">
    <property type="term" value="F:RNA-DNA hybrid ribonuclease activity"/>
    <property type="evidence" value="ECO:0007669"/>
    <property type="project" value="UniProtKB-UniRule"/>
</dbReference>
<evidence type="ECO:0000256" key="10">
    <source>
        <dbReference type="SAM" id="MobiDB-lite"/>
    </source>
</evidence>
<dbReference type="InterPro" id="IPR017067">
    <property type="entry name" value="RNase_H1_euk"/>
</dbReference>
<dbReference type="InterPro" id="IPR012337">
    <property type="entry name" value="RNaseH-like_sf"/>
</dbReference>
<sequence length="280" mass="31470">MYLFNKVVPKINFLTMSYYAVARGRNPGIYKTWDECRAEVNKYSGAVYKKFTTISEAKSFIIERGNRGNSLQSSRNYSKQKTNPYSLPKKSSSVTWETSAKKTVKPNCPEDYSLILDNFSSDSTSKRIFQRDSDGRVDIYTDGACLSNGCGNAKAGLGVYFGDNHPANVAKPVRGRATNNNAEIQAVIEAAKISQQYGLLKIRINTDSEFLINCMTKWMKKWKAKGWKTASNHPVINREELEEMERALAPLDVEFNHVRGHVGIHGNEMADKLARDGAEM</sequence>
<name>A0AA39F1N2_9HYME</name>
<dbReference type="FunFam" id="3.30.420.10:FF:000115">
    <property type="entry name" value="Ribonuclease H"/>
    <property type="match status" value="1"/>
</dbReference>
<dbReference type="AlphaFoldDB" id="A0AA39F1N2"/>
<dbReference type="PROSITE" id="PS50879">
    <property type="entry name" value="RNASE_H_1"/>
    <property type="match status" value="1"/>
</dbReference>
<dbReference type="Gene3D" id="3.40.970.10">
    <property type="entry name" value="Ribonuclease H1, N-terminal domain"/>
    <property type="match status" value="1"/>
</dbReference>
<keyword evidence="7 9" id="KW-0378">Hydrolase</keyword>
<dbReference type="GO" id="GO:0000287">
    <property type="term" value="F:magnesium ion binding"/>
    <property type="evidence" value="ECO:0007669"/>
    <property type="project" value="UniProtKB-UniRule"/>
</dbReference>
<accession>A0AA39F1N2</accession>
<dbReference type="SUPFAM" id="SSF53098">
    <property type="entry name" value="Ribonuclease H-like"/>
    <property type="match status" value="1"/>
</dbReference>
<dbReference type="InterPro" id="IPR002156">
    <property type="entry name" value="RNaseH_domain"/>
</dbReference>
<keyword evidence="5 9" id="KW-0479">Metal-binding</keyword>
<dbReference type="PANTHER" id="PTHR10642">
    <property type="entry name" value="RIBONUCLEASE H1"/>
    <property type="match status" value="1"/>
</dbReference>
<proteinExistence type="inferred from homology"/>
<dbReference type="InterPro" id="IPR050092">
    <property type="entry name" value="RNase_H"/>
</dbReference>
<evidence type="ECO:0000256" key="3">
    <source>
        <dbReference type="ARBA" id="ARBA00005300"/>
    </source>
</evidence>
<dbReference type="InterPro" id="IPR011320">
    <property type="entry name" value="RNase_H1_N"/>
</dbReference>
<reference evidence="12" key="2">
    <citation type="submission" date="2023-03" db="EMBL/GenBank/DDBJ databases">
        <authorList>
            <person name="Inwood S.N."/>
            <person name="Skelly J.G."/>
            <person name="Guhlin J."/>
            <person name="Harrop T.W.R."/>
            <person name="Goldson S.G."/>
            <person name="Dearden P.K."/>
        </authorList>
    </citation>
    <scope>NUCLEOTIDE SEQUENCE</scope>
    <source>
        <strain evidence="12">Irish</strain>
        <tissue evidence="12">Whole body</tissue>
    </source>
</reference>
<comment type="function">
    <text evidence="2 9">Endonuclease that specifically degrades the RNA of RNA-DNA hybrids.</text>
</comment>
<protein>
    <recommendedName>
        <fullName evidence="9">Ribonuclease H1</fullName>
        <shortName evidence="9">RNase H1</shortName>
        <ecNumber evidence="9">3.1.26.4</ecNumber>
    </recommendedName>
</protein>
<dbReference type="Pfam" id="PF01693">
    <property type="entry name" value="Cauli_VI"/>
    <property type="match status" value="1"/>
</dbReference>
<reference evidence="12" key="1">
    <citation type="journal article" date="2023" name="bioRxiv">
        <title>Scaffold-level genome assemblies of two parasitoid biocontrol wasps reveal the parthenogenesis mechanism and an associated novel virus.</title>
        <authorList>
            <person name="Inwood S."/>
            <person name="Skelly J."/>
            <person name="Guhlin J."/>
            <person name="Harrop T."/>
            <person name="Goldson S."/>
            <person name="Dearden P."/>
        </authorList>
    </citation>
    <scope>NUCLEOTIDE SEQUENCE</scope>
    <source>
        <strain evidence="12">Irish</strain>
        <tissue evidence="12">Whole body</tissue>
    </source>
</reference>
<dbReference type="EC" id="3.1.26.4" evidence="9"/>
<evidence type="ECO:0000259" key="11">
    <source>
        <dbReference type="PROSITE" id="PS50879"/>
    </source>
</evidence>
<dbReference type="InterPro" id="IPR009027">
    <property type="entry name" value="Ribosomal_bL9/RNase_H1_N"/>
</dbReference>
<evidence type="ECO:0000256" key="1">
    <source>
        <dbReference type="ARBA" id="ARBA00001946"/>
    </source>
</evidence>
<dbReference type="PIRSF" id="PIRSF036852">
    <property type="entry name" value="Ribonuclease_H1_euk"/>
    <property type="match status" value="1"/>
</dbReference>
<dbReference type="FunFam" id="3.40.970.10:FF:000002">
    <property type="entry name" value="Ribonuclease H"/>
    <property type="match status" value="1"/>
</dbReference>
<keyword evidence="6 9" id="KW-0255">Endonuclease</keyword>
<keyword evidence="13" id="KW-1185">Reference proteome</keyword>
<dbReference type="EMBL" id="JAQQBS010001423">
    <property type="protein sequence ID" value="KAK0160948.1"/>
    <property type="molecule type" value="Genomic_DNA"/>
</dbReference>
<evidence type="ECO:0000313" key="13">
    <source>
        <dbReference type="Proteomes" id="UP001168990"/>
    </source>
</evidence>
<dbReference type="GO" id="GO:0003676">
    <property type="term" value="F:nucleic acid binding"/>
    <property type="evidence" value="ECO:0007669"/>
    <property type="project" value="UniProtKB-UniRule"/>
</dbReference>
<dbReference type="CDD" id="cd09280">
    <property type="entry name" value="RNase_HI_eukaryote_like"/>
    <property type="match status" value="1"/>
</dbReference>
<comment type="catalytic activity">
    <reaction evidence="9">
        <text>Endonucleolytic cleavage to 5'-phosphomonoester.</text>
        <dbReference type="EC" id="3.1.26.4"/>
    </reaction>
</comment>
<comment type="similarity">
    <text evidence="3 9">Belongs to the RNase H family.</text>
</comment>
<comment type="caution">
    <text evidence="12">The sequence shown here is derived from an EMBL/GenBank/DDBJ whole genome shotgun (WGS) entry which is preliminary data.</text>
</comment>
<keyword evidence="8 9" id="KW-0460">Magnesium</keyword>
<organism evidence="12 13">
    <name type="scientific">Microctonus aethiopoides</name>
    <dbReference type="NCBI Taxonomy" id="144406"/>
    <lineage>
        <taxon>Eukaryota</taxon>
        <taxon>Metazoa</taxon>
        <taxon>Ecdysozoa</taxon>
        <taxon>Arthropoda</taxon>
        <taxon>Hexapoda</taxon>
        <taxon>Insecta</taxon>
        <taxon>Pterygota</taxon>
        <taxon>Neoptera</taxon>
        <taxon>Endopterygota</taxon>
        <taxon>Hymenoptera</taxon>
        <taxon>Apocrita</taxon>
        <taxon>Ichneumonoidea</taxon>
        <taxon>Braconidae</taxon>
        <taxon>Euphorinae</taxon>
        <taxon>Microctonus</taxon>
    </lineage>
</organism>
<evidence type="ECO:0000256" key="4">
    <source>
        <dbReference type="ARBA" id="ARBA00022722"/>
    </source>
</evidence>